<feature type="region of interest" description="Disordered" evidence="1">
    <location>
        <begin position="1"/>
        <end position="135"/>
    </location>
</feature>
<comment type="caution">
    <text evidence="3">The sequence shown here is derived from an EMBL/GenBank/DDBJ whole genome shotgun (WGS) entry which is preliminary data.</text>
</comment>
<protein>
    <recommendedName>
        <fullName evidence="2">Regulatory factor X-associated protein RFXANK-binding domain-containing protein</fullName>
    </recommendedName>
</protein>
<dbReference type="EMBL" id="JAODUO010001452">
    <property type="protein sequence ID" value="KAK2163598.1"/>
    <property type="molecule type" value="Genomic_DNA"/>
</dbReference>
<evidence type="ECO:0000313" key="4">
    <source>
        <dbReference type="Proteomes" id="UP001209878"/>
    </source>
</evidence>
<feature type="compositionally biased region" description="Polar residues" evidence="1">
    <location>
        <begin position="25"/>
        <end position="34"/>
    </location>
</feature>
<dbReference type="InterPro" id="IPR029316">
    <property type="entry name" value="RFXAP_RFXANK-bd"/>
</dbReference>
<keyword evidence="4" id="KW-1185">Reference proteome</keyword>
<dbReference type="InterPro" id="IPR038308">
    <property type="entry name" value="RFXAP_C_sf"/>
</dbReference>
<accession>A0AAD9NCJ9</accession>
<gene>
    <name evidence="3" type="ORF">NP493_1453g00077</name>
</gene>
<feature type="compositionally biased region" description="Basic and acidic residues" evidence="1">
    <location>
        <begin position="1"/>
        <end position="24"/>
    </location>
</feature>
<dbReference type="AlphaFoldDB" id="A0AAD9NCJ9"/>
<dbReference type="Proteomes" id="UP001209878">
    <property type="component" value="Unassembled WGS sequence"/>
</dbReference>
<dbReference type="Pfam" id="PF15289">
    <property type="entry name" value="RFXA_RFXANK_bdg"/>
    <property type="match status" value="1"/>
</dbReference>
<reference evidence="3" key="1">
    <citation type="journal article" date="2023" name="Mol. Biol. Evol.">
        <title>Third-Generation Sequencing Reveals the Adaptive Role of the Epigenome in Three Deep-Sea Polychaetes.</title>
        <authorList>
            <person name="Perez M."/>
            <person name="Aroh O."/>
            <person name="Sun Y."/>
            <person name="Lan Y."/>
            <person name="Juniper S.K."/>
            <person name="Young C.R."/>
            <person name="Angers B."/>
            <person name="Qian P.Y."/>
        </authorList>
    </citation>
    <scope>NUCLEOTIDE SEQUENCE</scope>
    <source>
        <strain evidence="3">R07B-5</strain>
    </source>
</reference>
<dbReference type="GO" id="GO:0005634">
    <property type="term" value="C:nucleus"/>
    <property type="evidence" value="ECO:0007669"/>
    <property type="project" value="TreeGrafter"/>
</dbReference>
<dbReference type="GO" id="GO:0006357">
    <property type="term" value="P:regulation of transcription by RNA polymerase II"/>
    <property type="evidence" value="ECO:0007669"/>
    <property type="project" value="TreeGrafter"/>
</dbReference>
<evidence type="ECO:0000259" key="2">
    <source>
        <dbReference type="Pfam" id="PF15289"/>
    </source>
</evidence>
<proteinExistence type="predicted"/>
<evidence type="ECO:0000313" key="3">
    <source>
        <dbReference type="EMBL" id="KAK2163598.1"/>
    </source>
</evidence>
<dbReference type="PANTHER" id="PTHR15110">
    <property type="entry name" value="REGULATORY FACTOR X-ASSOCIATED PROTEIN"/>
    <property type="match status" value="1"/>
</dbReference>
<dbReference type="Gene3D" id="6.10.290.30">
    <property type="entry name" value="Regulatory factor X-associated C-terminal binding domain"/>
    <property type="match status" value="1"/>
</dbReference>
<dbReference type="PANTHER" id="PTHR15110:SF2">
    <property type="entry name" value="REGULATORY FACTOR X-ASSOCIATED PROTEIN"/>
    <property type="match status" value="1"/>
</dbReference>
<feature type="region of interest" description="Disordered" evidence="1">
    <location>
        <begin position="163"/>
        <end position="199"/>
    </location>
</feature>
<sequence length="244" mass="26975">MSGEECETHHNRTVENDRKRHYSSDTDSNDTPATAQHDGTPPFDTEWHDGTPPFDTATLHDKVISSSEGTVTKHTKTALVKKLKDSTKQQQMEQSLLPEVAPSAAGQPKVSKQEHVVSSLVARGHHKSSLQPARPSLLEDVLNEKKLALLQSPEVRVFLEHAQRSVAEEKRRDNTPEGATHPGPLEERVAAQADDDNESWQREVYACDSEARVWTNASTTNVAGADIWSKEASAFTSVVRPTQQ</sequence>
<organism evidence="3 4">
    <name type="scientific">Ridgeia piscesae</name>
    <name type="common">Tubeworm</name>
    <dbReference type="NCBI Taxonomy" id="27915"/>
    <lineage>
        <taxon>Eukaryota</taxon>
        <taxon>Metazoa</taxon>
        <taxon>Spiralia</taxon>
        <taxon>Lophotrochozoa</taxon>
        <taxon>Annelida</taxon>
        <taxon>Polychaeta</taxon>
        <taxon>Sedentaria</taxon>
        <taxon>Canalipalpata</taxon>
        <taxon>Sabellida</taxon>
        <taxon>Siboglinidae</taxon>
        <taxon>Ridgeia</taxon>
    </lineage>
</organism>
<feature type="compositionally biased region" description="Basic and acidic residues" evidence="1">
    <location>
        <begin position="163"/>
        <end position="175"/>
    </location>
</feature>
<evidence type="ECO:0000256" key="1">
    <source>
        <dbReference type="SAM" id="MobiDB-lite"/>
    </source>
</evidence>
<name>A0AAD9NCJ9_RIDPI</name>
<feature type="domain" description="Regulatory factor X-associated protein RFXANK-binding" evidence="2">
    <location>
        <begin position="81"/>
        <end position="170"/>
    </location>
</feature>